<protein>
    <recommendedName>
        <fullName evidence="5">ZZ-type domain-containing protein</fullName>
    </recommendedName>
</protein>
<name>A0A7N0TIZ8_KALFE</name>
<dbReference type="SUPFAM" id="SSF57850">
    <property type="entry name" value="RING/U-box"/>
    <property type="match status" value="1"/>
</dbReference>
<keyword evidence="3" id="KW-0862">Zinc</keyword>
<dbReference type="Gene3D" id="3.30.60.90">
    <property type="match status" value="1"/>
</dbReference>
<dbReference type="Pfam" id="PF00564">
    <property type="entry name" value="PB1"/>
    <property type="match status" value="1"/>
</dbReference>
<evidence type="ECO:0000256" key="1">
    <source>
        <dbReference type="ARBA" id="ARBA00022723"/>
    </source>
</evidence>
<dbReference type="EnsemblPlants" id="Kaladp0039s0109.1.v1.1">
    <property type="protein sequence ID" value="Kaladp0039s0109.1.v1.1"/>
    <property type="gene ID" value="Kaladp0039s0109.v1.1"/>
</dbReference>
<evidence type="ECO:0000313" key="6">
    <source>
        <dbReference type="EnsemblPlants" id="Kaladp0039s0109.1.v1.1"/>
    </source>
</evidence>
<organism evidence="6 7">
    <name type="scientific">Kalanchoe fedtschenkoi</name>
    <name type="common">Lavender scallops</name>
    <name type="synonym">South American air plant</name>
    <dbReference type="NCBI Taxonomy" id="63787"/>
    <lineage>
        <taxon>Eukaryota</taxon>
        <taxon>Viridiplantae</taxon>
        <taxon>Streptophyta</taxon>
        <taxon>Embryophyta</taxon>
        <taxon>Tracheophyta</taxon>
        <taxon>Spermatophyta</taxon>
        <taxon>Magnoliopsida</taxon>
        <taxon>eudicotyledons</taxon>
        <taxon>Gunneridae</taxon>
        <taxon>Pentapetalae</taxon>
        <taxon>Saxifragales</taxon>
        <taxon>Crassulaceae</taxon>
        <taxon>Kalanchoe</taxon>
    </lineage>
</organism>
<feature type="domain" description="ZZ-type" evidence="5">
    <location>
        <begin position="282"/>
        <end position="332"/>
    </location>
</feature>
<dbReference type="PANTHER" id="PTHR20930">
    <property type="entry name" value="OVARIAN CARCINOMA ANTIGEN CA125-RELATED"/>
    <property type="match status" value="1"/>
</dbReference>
<dbReference type="Gene3D" id="3.10.20.90">
    <property type="entry name" value="Phosphatidylinositol 3-kinase Catalytic Subunit, Chain A, domain 1"/>
    <property type="match status" value="1"/>
</dbReference>
<evidence type="ECO:0000259" key="5">
    <source>
        <dbReference type="PROSITE" id="PS50135"/>
    </source>
</evidence>
<dbReference type="Gramene" id="Kaladp0039s0109.1.v1.1">
    <property type="protein sequence ID" value="Kaladp0039s0109.1.v1.1"/>
    <property type="gene ID" value="Kaladp0039s0109.v1.1"/>
</dbReference>
<keyword evidence="2 4" id="KW-0863">Zinc-finger</keyword>
<dbReference type="InterPro" id="IPR000270">
    <property type="entry name" value="PB1_dom"/>
</dbReference>
<dbReference type="InterPro" id="IPR000433">
    <property type="entry name" value="Znf_ZZ"/>
</dbReference>
<evidence type="ECO:0000256" key="3">
    <source>
        <dbReference type="ARBA" id="ARBA00022833"/>
    </source>
</evidence>
<accession>A0A7N0TIZ8</accession>
<reference evidence="6" key="1">
    <citation type="submission" date="2021-01" db="UniProtKB">
        <authorList>
            <consortium name="EnsemblPlants"/>
        </authorList>
    </citation>
    <scope>IDENTIFICATION</scope>
</reference>
<proteinExistence type="predicted"/>
<evidence type="ECO:0000313" key="7">
    <source>
        <dbReference type="Proteomes" id="UP000594263"/>
    </source>
</evidence>
<keyword evidence="7" id="KW-1185">Reference proteome</keyword>
<dbReference type="AlphaFoldDB" id="A0A7N0TIZ8"/>
<evidence type="ECO:0000256" key="4">
    <source>
        <dbReference type="PROSITE-ProRule" id="PRU00228"/>
    </source>
</evidence>
<dbReference type="PANTHER" id="PTHR20930:SF0">
    <property type="entry name" value="PROTEIN ILRUN"/>
    <property type="match status" value="1"/>
</dbReference>
<dbReference type="Pfam" id="PF00569">
    <property type="entry name" value="ZZ"/>
    <property type="match status" value="1"/>
</dbReference>
<sequence>MASALVVKVQCGDTLRRFNTYIGENGKLVLSMEQLKEKIRSLFNLAADNDFSLTYTDTDGDTVTLVEDCDLVDVVSQRLNPIRMVVNLKTVNKGGHSNVKASGNSTPMESPRVQQSIENIQAGVEEVVNTVPEPLRGVLSKLIRDLAYTASAPVIADIIHSVANIANHLPVRDLKRLLRRSRLVKTKLVKAKADLVCLVRKVAELLRFAAATAASNSTGKRDPRCPMLANAGSSNLNVNPFNECLFSGTQVDARFPASYKGDRGSLFKRSPGHFDSVDSVFHAGVECDVCGVHPITGPRFKSKVRYNYDLCSLCYEKSGNEADYVRIDTPFFYLVPGHDFIAVARPRVGRKDIVDEIHSKKPMMTRQLVDLPQNKQFMSTPNESTLKNI</sequence>
<dbReference type="SUPFAM" id="SSF54277">
    <property type="entry name" value="CAD &amp; PB1 domains"/>
    <property type="match status" value="1"/>
</dbReference>
<dbReference type="Proteomes" id="UP000594263">
    <property type="component" value="Unplaced"/>
</dbReference>
<evidence type="ECO:0000256" key="2">
    <source>
        <dbReference type="ARBA" id="ARBA00022771"/>
    </source>
</evidence>
<dbReference type="OMA" id="SLCRICV"/>
<dbReference type="SMART" id="SM00666">
    <property type="entry name" value="PB1"/>
    <property type="match status" value="1"/>
</dbReference>
<dbReference type="PROSITE" id="PS50135">
    <property type="entry name" value="ZF_ZZ_2"/>
    <property type="match status" value="1"/>
</dbReference>
<dbReference type="InterPro" id="IPR043145">
    <property type="entry name" value="Znf_ZZ_sf"/>
</dbReference>
<dbReference type="SMART" id="SM00291">
    <property type="entry name" value="ZnF_ZZ"/>
    <property type="match status" value="1"/>
</dbReference>
<keyword evidence="1" id="KW-0479">Metal-binding</keyword>
<dbReference type="GO" id="GO:0008270">
    <property type="term" value="F:zinc ion binding"/>
    <property type="evidence" value="ECO:0007669"/>
    <property type="project" value="UniProtKB-KW"/>
</dbReference>